<keyword evidence="5" id="KW-0165">Cleavage on pair of basic residues</keyword>
<comment type="subcellular location">
    <subcellularLocation>
        <location evidence="1">Secreted</location>
    </subcellularLocation>
</comment>
<comment type="similarity">
    <text evidence="2">Belongs to the GnRH family.</text>
</comment>
<keyword evidence="4" id="KW-0964">Secreted</keyword>
<evidence type="ECO:0000256" key="6">
    <source>
        <dbReference type="ARBA" id="ARBA00022702"/>
    </source>
</evidence>
<dbReference type="AlphaFoldDB" id="A0A8C6JJI0"/>
<protein>
    <recommendedName>
        <fullName evidence="3">Progonadoliberin-1</fullName>
    </recommendedName>
    <alternativeName>
        <fullName evidence="9">Progonadoliberin I</fullName>
    </alternativeName>
</protein>
<sequence length="93" mass="10343">MEQSRKISVSILLLVLSVEICLAQHWSYGLQPGGKRSSENMMGSFQEIASDMENMGEVQRMECPGSYQRSRLSALKEAVVSNGSGSEHKQEYT</sequence>
<dbReference type="Ensembl" id="ENSMUNT00000014128.2">
    <property type="protein sequence ID" value="ENSMUNP00000012206.2"/>
    <property type="gene ID" value="ENSMUNG00000009601.2"/>
</dbReference>
<accession>A0A8C6JJI0</accession>
<dbReference type="InterPro" id="IPR019792">
    <property type="entry name" value="Gonadoliberin"/>
</dbReference>
<keyword evidence="8" id="KW-0873">Pyrrolidone carboxylic acid</keyword>
<evidence type="ECO:0000256" key="1">
    <source>
        <dbReference type="ARBA" id="ARBA00004613"/>
    </source>
</evidence>
<evidence type="ECO:0000256" key="4">
    <source>
        <dbReference type="ARBA" id="ARBA00022525"/>
    </source>
</evidence>
<dbReference type="PANTHER" id="PTHR10522">
    <property type="entry name" value="GONADOLIBERIN"/>
    <property type="match status" value="1"/>
</dbReference>
<keyword evidence="11" id="KW-1185">Reference proteome</keyword>
<reference evidence="10" key="3">
    <citation type="submission" date="2025-09" db="UniProtKB">
        <authorList>
            <consortium name="Ensembl"/>
        </authorList>
    </citation>
    <scope>IDENTIFICATION</scope>
</reference>
<dbReference type="PANTHER" id="PTHR10522:SF0">
    <property type="entry name" value="PROGONADOLIBERIN-1"/>
    <property type="match status" value="1"/>
</dbReference>
<evidence type="ECO:0000256" key="3">
    <source>
        <dbReference type="ARBA" id="ARBA00015101"/>
    </source>
</evidence>
<name>A0A8C6JJI0_MELUD</name>
<evidence type="ECO:0000313" key="10">
    <source>
        <dbReference type="Ensembl" id="ENSMUNP00000012206.2"/>
    </source>
</evidence>
<proteinExistence type="inferred from homology"/>
<keyword evidence="6" id="KW-0372">Hormone</keyword>
<dbReference type="PRINTS" id="PR01541">
    <property type="entry name" value="GONADOLIBRNI"/>
</dbReference>
<dbReference type="Proteomes" id="UP000694405">
    <property type="component" value="Chromosome 18"/>
</dbReference>
<evidence type="ECO:0000256" key="8">
    <source>
        <dbReference type="ARBA" id="ARBA00023283"/>
    </source>
</evidence>
<evidence type="ECO:0000256" key="2">
    <source>
        <dbReference type="ARBA" id="ARBA00010968"/>
    </source>
</evidence>
<evidence type="ECO:0000256" key="9">
    <source>
        <dbReference type="ARBA" id="ARBA00029761"/>
    </source>
</evidence>
<accession>A0A8V5GVM5</accession>
<dbReference type="GO" id="GO:0005615">
    <property type="term" value="C:extracellular space"/>
    <property type="evidence" value="ECO:0007669"/>
    <property type="project" value="TreeGrafter"/>
</dbReference>
<reference evidence="10" key="2">
    <citation type="submission" date="2025-08" db="UniProtKB">
        <authorList>
            <consortium name="Ensembl"/>
        </authorList>
    </citation>
    <scope>IDENTIFICATION</scope>
</reference>
<dbReference type="InterPro" id="IPR004079">
    <property type="entry name" value="Gonadoliberin_I_precursor"/>
</dbReference>
<dbReference type="PROSITE" id="PS00473">
    <property type="entry name" value="GNRH"/>
    <property type="match status" value="1"/>
</dbReference>
<evidence type="ECO:0000313" key="11">
    <source>
        <dbReference type="Proteomes" id="UP000694405"/>
    </source>
</evidence>
<evidence type="ECO:0000256" key="5">
    <source>
        <dbReference type="ARBA" id="ARBA00022685"/>
    </source>
</evidence>
<evidence type="ECO:0000256" key="7">
    <source>
        <dbReference type="ARBA" id="ARBA00022815"/>
    </source>
</evidence>
<dbReference type="GO" id="GO:0031530">
    <property type="term" value="F:gonadotropin-releasing hormone receptor binding"/>
    <property type="evidence" value="ECO:0007669"/>
    <property type="project" value="TreeGrafter"/>
</dbReference>
<keyword evidence="7" id="KW-0027">Amidation</keyword>
<dbReference type="InterPro" id="IPR002012">
    <property type="entry name" value="GnRH"/>
</dbReference>
<organism evidence="10 11">
    <name type="scientific">Melopsittacus undulatus</name>
    <name type="common">Budgerigar</name>
    <name type="synonym">Psittacus undulatus</name>
    <dbReference type="NCBI Taxonomy" id="13146"/>
    <lineage>
        <taxon>Eukaryota</taxon>
        <taxon>Metazoa</taxon>
        <taxon>Chordata</taxon>
        <taxon>Craniata</taxon>
        <taxon>Vertebrata</taxon>
        <taxon>Euteleostomi</taxon>
        <taxon>Archelosauria</taxon>
        <taxon>Archosauria</taxon>
        <taxon>Dinosauria</taxon>
        <taxon>Saurischia</taxon>
        <taxon>Theropoda</taxon>
        <taxon>Coelurosauria</taxon>
        <taxon>Aves</taxon>
        <taxon>Neognathae</taxon>
        <taxon>Neoaves</taxon>
        <taxon>Telluraves</taxon>
        <taxon>Australaves</taxon>
        <taxon>Psittaciformes</taxon>
        <taxon>Psittaculidae</taxon>
        <taxon>Melopsittacus</taxon>
    </lineage>
</organism>
<reference evidence="10" key="1">
    <citation type="submission" date="2020-03" db="EMBL/GenBank/DDBJ databases">
        <title>Melopsittacus undulatus (budgerigar) genome, bMelUnd1, maternal haplotype with Z.</title>
        <authorList>
            <person name="Gedman G."/>
            <person name="Mountcastle J."/>
            <person name="Haase B."/>
            <person name="Formenti G."/>
            <person name="Wright T."/>
            <person name="Apodaca J."/>
            <person name="Pelan S."/>
            <person name="Chow W."/>
            <person name="Rhie A."/>
            <person name="Howe K."/>
            <person name="Fedrigo O."/>
            <person name="Jarvis E.D."/>
        </authorList>
    </citation>
    <scope>NUCLEOTIDE SEQUENCE [LARGE SCALE GENOMIC DNA]</scope>
</reference>
<dbReference type="GO" id="GO:0005183">
    <property type="term" value="F:gonadotropin hormone-releasing hormone activity"/>
    <property type="evidence" value="ECO:0007669"/>
    <property type="project" value="InterPro"/>
</dbReference>